<reference evidence="2 3" key="1">
    <citation type="journal article" date="2017" name="Genome Announc.">
        <title>Draft Genome Sequence of Agrobacterium tumefaciens Biovar 1 Strain 186, Isolated from Walnut.</title>
        <authorList>
            <person name="Poret-Peterson A.T."/>
            <person name="Bhatnagar S."/>
            <person name="McClean A.E."/>
            <person name="Kluepfel D.A."/>
        </authorList>
    </citation>
    <scope>NUCLEOTIDE SEQUENCE [LARGE SCALE GENOMIC DNA]</scope>
    <source>
        <strain evidence="2 3">186</strain>
    </source>
</reference>
<accession>A0AAP9E9F3</accession>
<name>A0AAP9E9F3_AGRTU</name>
<dbReference type="EMBL" id="CP042276">
    <property type="protein sequence ID" value="QDY97479.1"/>
    <property type="molecule type" value="Genomic_DNA"/>
</dbReference>
<dbReference type="AlphaFoldDB" id="A0AAP9E9F3"/>
<dbReference type="SUPFAM" id="SSF54001">
    <property type="entry name" value="Cysteine proteinases"/>
    <property type="match status" value="1"/>
</dbReference>
<evidence type="ECO:0000313" key="3">
    <source>
        <dbReference type="Proteomes" id="UP000222296"/>
    </source>
</evidence>
<geneLocation type="plasmid" evidence="3">
    <name>pat</name>
</geneLocation>
<dbReference type="Gene3D" id="3.10.620.30">
    <property type="match status" value="1"/>
</dbReference>
<dbReference type="PANTHER" id="PTHR33490">
    <property type="entry name" value="BLR5614 PROTEIN-RELATED"/>
    <property type="match status" value="1"/>
</dbReference>
<dbReference type="RefSeq" id="WP_099086655.1">
    <property type="nucleotide sequence ID" value="NZ_CP042276.1"/>
</dbReference>
<keyword evidence="2" id="KW-0614">Plasmid</keyword>
<feature type="domain" description="Transglutaminase-like" evidence="1">
    <location>
        <begin position="173"/>
        <end position="242"/>
    </location>
</feature>
<proteinExistence type="predicted"/>
<dbReference type="Pfam" id="PF01841">
    <property type="entry name" value="Transglut_core"/>
    <property type="match status" value="1"/>
</dbReference>
<dbReference type="InterPro" id="IPR002931">
    <property type="entry name" value="Transglutaminase-like"/>
</dbReference>
<dbReference type="SMART" id="SM00460">
    <property type="entry name" value="TGc"/>
    <property type="match status" value="1"/>
</dbReference>
<evidence type="ECO:0000313" key="2">
    <source>
        <dbReference type="EMBL" id="QDY97479.1"/>
    </source>
</evidence>
<evidence type="ECO:0000259" key="1">
    <source>
        <dbReference type="SMART" id="SM00460"/>
    </source>
</evidence>
<dbReference type="InterPro" id="IPR038765">
    <property type="entry name" value="Papain-like_cys_pep_sf"/>
</dbReference>
<organism evidence="2 3">
    <name type="scientific">Agrobacterium tumefaciens</name>
    <dbReference type="NCBI Taxonomy" id="358"/>
    <lineage>
        <taxon>Bacteria</taxon>
        <taxon>Pseudomonadati</taxon>
        <taxon>Pseudomonadota</taxon>
        <taxon>Alphaproteobacteria</taxon>
        <taxon>Hyphomicrobiales</taxon>
        <taxon>Rhizobiaceae</taxon>
        <taxon>Rhizobium/Agrobacterium group</taxon>
        <taxon>Agrobacterium</taxon>
        <taxon>Agrobacterium tumefaciens complex</taxon>
    </lineage>
</organism>
<gene>
    <name evidence="2" type="ORF">CG010_025135</name>
</gene>
<protein>
    <submittedName>
        <fullName evidence="2">Transglutaminase family protein</fullName>
    </submittedName>
</protein>
<sequence>MPKLSIRHRTTYSYRCPVHLSPYRLLLRPREGPDLLLQSHQVTVLPEGRVAWTTDVFGNAVATATFAEPSHQLEIVSQADVELKSEAWPVFDIAASAASYPFLYDDQDWKDLSALRDVQYADPSGDFRRWVRGFVMAEPTDTLSLLKDLSAGVSNGVAYQARDTEGTQPPLQTLGLRSGSCRDLATLLAECVRVLGIGARIVSGYLYDPAHTLIGSSPGGSTHAWVEVFLPGAGWIAFDPTNRSMGSANLIPVAAARDITQLVPVSGSFIGPADGFMSMDVAVDISFIA</sequence>
<dbReference type="Proteomes" id="UP000222296">
    <property type="component" value="Plasmid pAt"/>
</dbReference>
<dbReference type="Pfam" id="PF08379">
    <property type="entry name" value="Bact_transglu_N"/>
    <property type="match status" value="1"/>
</dbReference>
<dbReference type="PANTHER" id="PTHR33490:SF1">
    <property type="entry name" value="SLL1233 PROTEIN"/>
    <property type="match status" value="1"/>
</dbReference>
<dbReference type="InterPro" id="IPR013589">
    <property type="entry name" value="Bac_transglu_N"/>
</dbReference>